<proteinExistence type="predicted"/>
<comment type="caution">
    <text evidence="3">The sequence shown here is derived from an EMBL/GenBank/DDBJ whole genome shotgun (WGS) entry which is preliminary data.</text>
</comment>
<dbReference type="InterPro" id="IPR014043">
    <property type="entry name" value="Acyl_transferase_dom"/>
</dbReference>
<dbReference type="OrthoDB" id="541883at2759"/>
<feature type="domain" description="Malonyl-CoA:ACP transacylase (MAT)" evidence="2">
    <location>
        <begin position="157"/>
        <end position="491"/>
    </location>
</feature>
<dbReference type="RefSeq" id="XP_067926189.1">
    <property type="nucleotide sequence ID" value="XM_068061830.1"/>
</dbReference>
<dbReference type="GeneID" id="94425041"/>
<dbReference type="AlphaFoldDB" id="A0A2C6LC93"/>
<dbReference type="PANTHER" id="PTHR47170">
    <property type="entry name" value="MALONYL-COA ACP TRANSACYLASE, ACP-BINDING"/>
    <property type="match status" value="1"/>
</dbReference>
<evidence type="ECO:0000259" key="2">
    <source>
        <dbReference type="SMART" id="SM00827"/>
    </source>
</evidence>
<feature type="signal peptide" evidence="1">
    <location>
        <begin position="1"/>
        <end position="16"/>
    </location>
</feature>
<dbReference type="EMBL" id="MIGC01000657">
    <property type="protein sequence ID" value="PHJ24516.1"/>
    <property type="molecule type" value="Genomic_DNA"/>
</dbReference>
<evidence type="ECO:0000313" key="4">
    <source>
        <dbReference type="Proteomes" id="UP000221165"/>
    </source>
</evidence>
<dbReference type="Pfam" id="PF00698">
    <property type="entry name" value="Acyl_transf_1"/>
    <property type="match status" value="1"/>
</dbReference>
<dbReference type="GO" id="GO:0016740">
    <property type="term" value="F:transferase activity"/>
    <property type="evidence" value="ECO:0007669"/>
    <property type="project" value="UniProtKB-KW"/>
</dbReference>
<dbReference type="InterPro" id="IPR001227">
    <property type="entry name" value="Ac_transferase_dom_sf"/>
</dbReference>
<dbReference type="VEuPathDB" id="ToxoDB:CSUI_001625"/>
<keyword evidence="4" id="KW-1185">Reference proteome</keyword>
<dbReference type="Gene3D" id="3.40.366.10">
    <property type="entry name" value="Malonyl-Coenzyme A Acyl Carrier Protein, domain 2"/>
    <property type="match status" value="1"/>
</dbReference>
<protein>
    <submittedName>
        <fullName evidence="3">Acyl transferase domain-containing protein</fullName>
    </submittedName>
</protein>
<reference evidence="3 4" key="1">
    <citation type="journal article" date="2017" name="Int. J. Parasitol.">
        <title>The genome of the protozoan parasite Cystoisospora suis and a reverse vaccinology approach to identify vaccine candidates.</title>
        <authorList>
            <person name="Palmieri N."/>
            <person name="Shrestha A."/>
            <person name="Ruttkowski B."/>
            <person name="Beck T."/>
            <person name="Vogl C."/>
            <person name="Tomley F."/>
            <person name="Blake D.P."/>
            <person name="Joachim A."/>
        </authorList>
    </citation>
    <scope>NUCLEOTIDE SEQUENCE [LARGE SCALE GENOMIC DNA]</scope>
    <source>
        <strain evidence="3 4">Wien I</strain>
    </source>
</reference>
<name>A0A2C6LC93_9APIC</name>
<sequence length="492" mass="52892">MAVLPLFSLLFTLVFSFSALNSLALSFLSGSEKSSFRAPVTLTSTLLPRWVPADQLCAFRKAQATSGNPAFVASPASGFSSAPQSAVSFIKYELPGHPRTVLDKGAGYLRRTKQAPQAVDSSFTNSALSTRFPGSAHRGETESDGAFQNFRAEAVALFPGQGAQTLGMGVEAARSCAEAKNLFRDASEVVHRDLLRLCEEGPEQELHQTEWAQPALLTASMAAVANWRQRMNPDSPSPSISACIGLSLGEYSALCFAGALSFTDAVHLTRQRGIFMQRAAEHHGGGMAAVLGLNREQILRLRDSVITTLRSSRQSPMSGPASEKGEGHAASLAAPDVCVVANYLCPGNYAISGSTRALDILEQIALKKTTPEEDKERGFPRAKRVVRLKVSGAFHSEMMQEAAEGLREALAKIELKRPQIPVVMNVDAGTHADPAVIKEKLMRQLTSSVLFDKSLQLLVDRGMREGFEFGPGGVLAGLMKKISQDVKVHQVP</sequence>
<dbReference type="Proteomes" id="UP000221165">
    <property type="component" value="Unassembled WGS sequence"/>
</dbReference>
<keyword evidence="3" id="KW-0808">Transferase</keyword>
<keyword evidence="1" id="KW-0732">Signal</keyword>
<dbReference type="SUPFAM" id="SSF52151">
    <property type="entry name" value="FabD/lysophospholipase-like"/>
    <property type="match status" value="1"/>
</dbReference>
<dbReference type="InterPro" id="IPR016035">
    <property type="entry name" value="Acyl_Trfase/lysoPLipase"/>
</dbReference>
<dbReference type="PANTHER" id="PTHR47170:SF2">
    <property type="entry name" value="MALONYL-COA:ACP TRANSACYLASE (MAT) DOMAIN-CONTAINING PROTEIN"/>
    <property type="match status" value="1"/>
</dbReference>
<dbReference type="SMART" id="SM00827">
    <property type="entry name" value="PKS_AT"/>
    <property type="match status" value="1"/>
</dbReference>
<feature type="chain" id="PRO_5012338329" evidence="1">
    <location>
        <begin position="17"/>
        <end position="492"/>
    </location>
</feature>
<evidence type="ECO:0000256" key="1">
    <source>
        <dbReference type="SAM" id="SignalP"/>
    </source>
</evidence>
<gene>
    <name evidence="3" type="ORF">CSUI_001625</name>
</gene>
<evidence type="ECO:0000313" key="3">
    <source>
        <dbReference type="EMBL" id="PHJ24516.1"/>
    </source>
</evidence>
<dbReference type="Gene3D" id="3.30.70.250">
    <property type="entry name" value="Malonyl-CoA ACP transacylase, ACP-binding"/>
    <property type="match status" value="1"/>
</dbReference>
<organism evidence="3 4">
    <name type="scientific">Cystoisospora suis</name>
    <dbReference type="NCBI Taxonomy" id="483139"/>
    <lineage>
        <taxon>Eukaryota</taxon>
        <taxon>Sar</taxon>
        <taxon>Alveolata</taxon>
        <taxon>Apicomplexa</taxon>
        <taxon>Conoidasida</taxon>
        <taxon>Coccidia</taxon>
        <taxon>Eucoccidiorida</taxon>
        <taxon>Eimeriorina</taxon>
        <taxon>Sarcocystidae</taxon>
        <taxon>Cystoisospora</taxon>
    </lineage>
</organism>
<dbReference type="InterPro" id="IPR052760">
    <property type="entry name" value="Mitochondrial_malonyltrans"/>
</dbReference>
<accession>A0A2C6LC93</accession>